<keyword evidence="6" id="KW-1003">Cell membrane</keyword>
<evidence type="ECO:0000256" key="7">
    <source>
        <dbReference type="ARBA" id="ARBA00022519"/>
    </source>
</evidence>
<dbReference type="GO" id="GO:0015920">
    <property type="term" value="P:lipopolysaccharide transport"/>
    <property type="evidence" value="ECO:0007669"/>
    <property type="project" value="TreeGrafter"/>
</dbReference>
<comment type="similarity">
    <text evidence="3">Belongs to the LptF/LptG family.</text>
</comment>
<comment type="caution">
    <text evidence="13">The sequence shown here is derived from an EMBL/GenBank/DDBJ whole genome shotgun (WGS) entry which is preliminary data.</text>
</comment>
<keyword evidence="9 12" id="KW-1133">Transmembrane helix</keyword>
<feature type="transmembrane region" description="Helical" evidence="12">
    <location>
        <begin position="299"/>
        <end position="321"/>
    </location>
</feature>
<keyword evidence="8 12" id="KW-0812">Transmembrane</keyword>
<accession>A0A5R9PCW1</accession>
<gene>
    <name evidence="13" type="primary">lptF</name>
    <name evidence="13" type="ORF">E5S66_12135</name>
</gene>
<evidence type="ECO:0000256" key="12">
    <source>
        <dbReference type="SAM" id="Phobius"/>
    </source>
</evidence>
<dbReference type="Proteomes" id="UP000308508">
    <property type="component" value="Unassembled WGS sequence"/>
</dbReference>
<sequence length="359" mass="38924">MPKLDRYLSAEFARAVLAALVVLGMVSLGGVFADLIGEMAAGKVPPALLLSQLGLRLLGYLPLILPLALLLGLLLAVGRLYRDSEMHVLSAAGVGPVRLLRPLLLVAVPVLLAIAACSLWLGPWANRLARGMVIEANKNLLVAGLEPGRFTPMASGGVAYAGEMSSDGTKLARVFIFRERGDRMDVATARSGELYRDQGARVLALLDGFRVEGPLAGQALDYRLMHYARNEMQLPAPDDQRRMDDPAFKTIGELLADPAAPARAELHWRIAPPLLALAFALMALPLARSSPRQSRHGALLLAFLAYLVGIFLMILGTEWLATGQLPLAAGLWWLLLPMLALGAWLYARDGRVARPWRRR</sequence>
<evidence type="ECO:0000256" key="4">
    <source>
        <dbReference type="ARBA" id="ARBA00014213"/>
    </source>
</evidence>
<dbReference type="Pfam" id="PF03739">
    <property type="entry name" value="LptF_LptG"/>
    <property type="match status" value="1"/>
</dbReference>
<evidence type="ECO:0000313" key="13">
    <source>
        <dbReference type="EMBL" id="TLX20947.1"/>
    </source>
</evidence>
<evidence type="ECO:0000256" key="2">
    <source>
        <dbReference type="ARBA" id="ARBA00004429"/>
    </source>
</evidence>
<evidence type="ECO:0000256" key="8">
    <source>
        <dbReference type="ARBA" id="ARBA00022692"/>
    </source>
</evidence>
<protein>
    <recommendedName>
        <fullName evidence="4">Lipopolysaccharide export system permease protein LptF</fullName>
    </recommendedName>
</protein>
<feature type="transmembrane region" description="Helical" evidence="12">
    <location>
        <begin position="57"/>
        <end position="81"/>
    </location>
</feature>
<evidence type="ECO:0000256" key="9">
    <source>
        <dbReference type="ARBA" id="ARBA00022989"/>
    </source>
</evidence>
<dbReference type="InterPro" id="IPR005495">
    <property type="entry name" value="LptG/LptF_permease"/>
</dbReference>
<feature type="transmembrane region" description="Helical" evidence="12">
    <location>
        <begin position="102"/>
        <end position="122"/>
    </location>
</feature>
<dbReference type="PANTHER" id="PTHR33529:SF7">
    <property type="entry name" value="LIPOPOLYSACCHARIDE EXPORT SYSTEM PERMEASE PROTEIN LPTF"/>
    <property type="match status" value="1"/>
</dbReference>
<keyword evidence="7" id="KW-0997">Cell inner membrane</keyword>
<organism evidence="13 14">
    <name type="scientific">Thermomonas fusca</name>
    <dbReference type="NCBI Taxonomy" id="215690"/>
    <lineage>
        <taxon>Bacteria</taxon>
        <taxon>Pseudomonadati</taxon>
        <taxon>Pseudomonadota</taxon>
        <taxon>Gammaproteobacteria</taxon>
        <taxon>Lysobacterales</taxon>
        <taxon>Lysobacteraceae</taxon>
        <taxon>Thermomonas</taxon>
    </lineage>
</organism>
<evidence type="ECO:0000256" key="11">
    <source>
        <dbReference type="ARBA" id="ARBA00026081"/>
    </source>
</evidence>
<dbReference type="AlphaFoldDB" id="A0A5R9PCW1"/>
<evidence type="ECO:0000256" key="6">
    <source>
        <dbReference type="ARBA" id="ARBA00022475"/>
    </source>
</evidence>
<reference evidence="13 14" key="1">
    <citation type="submission" date="2019-04" db="EMBL/GenBank/DDBJ databases">
        <authorList>
            <person name="Grouzdev D.S."/>
            <person name="Nazina T.N."/>
        </authorList>
    </citation>
    <scope>NUCLEOTIDE SEQUENCE [LARGE SCALE GENOMIC DNA]</scope>
    <source>
        <strain evidence="13 14">SHC 3-19</strain>
    </source>
</reference>
<evidence type="ECO:0000256" key="5">
    <source>
        <dbReference type="ARBA" id="ARBA00022448"/>
    </source>
</evidence>
<dbReference type="GO" id="GO:0043190">
    <property type="term" value="C:ATP-binding cassette (ABC) transporter complex"/>
    <property type="evidence" value="ECO:0007669"/>
    <property type="project" value="InterPro"/>
</dbReference>
<evidence type="ECO:0000313" key="14">
    <source>
        <dbReference type="Proteomes" id="UP000308508"/>
    </source>
</evidence>
<evidence type="ECO:0000256" key="1">
    <source>
        <dbReference type="ARBA" id="ARBA00002265"/>
    </source>
</evidence>
<dbReference type="RefSeq" id="WP_138349602.1">
    <property type="nucleotide sequence ID" value="NZ_SROY01000006.1"/>
</dbReference>
<feature type="transmembrane region" description="Helical" evidence="12">
    <location>
        <begin position="12"/>
        <end position="37"/>
    </location>
</feature>
<keyword evidence="14" id="KW-1185">Reference proteome</keyword>
<dbReference type="InterPro" id="IPR030922">
    <property type="entry name" value="LptF"/>
</dbReference>
<evidence type="ECO:0000256" key="3">
    <source>
        <dbReference type="ARBA" id="ARBA00007725"/>
    </source>
</evidence>
<dbReference type="EMBL" id="SROY01000006">
    <property type="protein sequence ID" value="TLX20947.1"/>
    <property type="molecule type" value="Genomic_DNA"/>
</dbReference>
<evidence type="ECO:0000256" key="10">
    <source>
        <dbReference type="ARBA" id="ARBA00023136"/>
    </source>
</evidence>
<feature type="transmembrane region" description="Helical" evidence="12">
    <location>
        <begin position="327"/>
        <end position="347"/>
    </location>
</feature>
<keyword evidence="10 12" id="KW-0472">Membrane</keyword>
<dbReference type="NCBIfam" id="TIGR04407">
    <property type="entry name" value="LptF_YjgP"/>
    <property type="match status" value="1"/>
</dbReference>
<dbReference type="STRING" id="1123377.GCA_000423885_01621"/>
<name>A0A5R9PCW1_9GAMM</name>
<keyword evidence="5" id="KW-0813">Transport</keyword>
<comment type="function">
    <text evidence="1">Part of the ABC transporter complex LptBFG involved in the translocation of lipopolysaccharide (LPS) from the inner membrane to the outer membrane.</text>
</comment>
<dbReference type="GO" id="GO:0055085">
    <property type="term" value="P:transmembrane transport"/>
    <property type="evidence" value="ECO:0007669"/>
    <property type="project" value="InterPro"/>
</dbReference>
<proteinExistence type="inferred from homology"/>
<comment type="subcellular location">
    <subcellularLocation>
        <location evidence="2">Cell inner membrane</location>
        <topology evidence="2">Multi-pass membrane protein</topology>
    </subcellularLocation>
</comment>
<comment type="subunit">
    <text evidence="11">Component of the lipopolysaccharide transport and assembly complex. The LptBFG transporter is composed of two ATP-binding proteins (LptB) and two transmembrane proteins (LptF and LptG).</text>
</comment>
<dbReference type="PANTHER" id="PTHR33529">
    <property type="entry name" value="SLR0882 PROTEIN-RELATED"/>
    <property type="match status" value="1"/>
</dbReference>